<protein>
    <submittedName>
        <fullName evidence="2">Uncharacterized protein</fullName>
    </submittedName>
</protein>
<feature type="transmembrane region" description="Helical" evidence="1">
    <location>
        <begin position="75"/>
        <end position="93"/>
    </location>
</feature>
<keyword evidence="3" id="KW-1185">Reference proteome</keyword>
<feature type="transmembrane region" description="Helical" evidence="1">
    <location>
        <begin position="36"/>
        <end position="54"/>
    </location>
</feature>
<evidence type="ECO:0000313" key="3">
    <source>
        <dbReference type="Proteomes" id="UP001501295"/>
    </source>
</evidence>
<keyword evidence="1" id="KW-0472">Membrane</keyword>
<dbReference type="RefSeq" id="WP_345376303.1">
    <property type="nucleotide sequence ID" value="NZ_BAABLM010000005.1"/>
</dbReference>
<sequence length="311" mass="32441">MKLVAAPFRHRWLAAVPTAASALIACSFVPSLQGAAIALWVSAFAVLAAALVYLGRRELRESGKAPGLTTHRRRLLIFGVLFVSGALVAGTLVDATPSHASPRHAEAPRMIAAMTTGPAVESKLREVAVFAEESTALGRSAVEALVESTRARQVRVESGLLPDFESASAVQIGSTQVLTVPLSGTNLPEVTNLTFVVTPDDVAVVEMVAGMTSDSRVAFSMWQDHVQTKNVIMSQDSDGTSSSTSPSPYGMNWTKFKNCLNNAGINWALVAVISVACSVACATAVLCAPCIAAQAGLTGGTIARCINIGFS</sequence>
<dbReference type="PROSITE" id="PS51257">
    <property type="entry name" value="PROKAR_LIPOPROTEIN"/>
    <property type="match status" value="1"/>
</dbReference>
<gene>
    <name evidence="2" type="ORF">GCM10025780_25720</name>
</gene>
<feature type="transmembrane region" description="Helical" evidence="1">
    <location>
        <begin position="12"/>
        <end position="30"/>
    </location>
</feature>
<proteinExistence type="predicted"/>
<accession>A0ABP8W476</accession>
<keyword evidence="1" id="KW-1133">Transmembrane helix</keyword>
<evidence type="ECO:0000313" key="2">
    <source>
        <dbReference type="EMBL" id="GAA4679494.1"/>
    </source>
</evidence>
<dbReference type="Proteomes" id="UP001501295">
    <property type="component" value="Unassembled WGS sequence"/>
</dbReference>
<dbReference type="EMBL" id="BAABLM010000005">
    <property type="protein sequence ID" value="GAA4679494.1"/>
    <property type="molecule type" value="Genomic_DNA"/>
</dbReference>
<keyword evidence="1" id="KW-0812">Transmembrane</keyword>
<evidence type="ECO:0000256" key="1">
    <source>
        <dbReference type="SAM" id="Phobius"/>
    </source>
</evidence>
<name>A0ABP8W476_9MICO</name>
<comment type="caution">
    <text evidence="2">The sequence shown here is derived from an EMBL/GenBank/DDBJ whole genome shotgun (WGS) entry which is preliminary data.</text>
</comment>
<reference evidence="3" key="1">
    <citation type="journal article" date="2019" name="Int. J. Syst. Evol. Microbiol.">
        <title>The Global Catalogue of Microorganisms (GCM) 10K type strain sequencing project: providing services to taxonomists for standard genome sequencing and annotation.</title>
        <authorList>
            <consortium name="The Broad Institute Genomics Platform"/>
            <consortium name="The Broad Institute Genome Sequencing Center for Infectious Disease"/>
            <person name="Wu L."/>
            <person name="Ma J."/>
        </authorList>
    </citation>
    <scope>NUCLEOTIDE SEQUENCE [LARGE SCALE GENOMIC DNA]</scope>
    <source>
        <strain evidence="3">JCM 18956</strain>
    </source>
</reference>
<organism evidence="2 3">
    <name type="scientific">Frondihabitans cladoniiphilus</name>
    <dbReference type="NCBI Taxonomy" id="715785"/>
    <lineage>
        <taxon>Bacteria</taxon>
        <taxon>Bacillati</taxon>
        <taxon>Actinomycetota</taxon>
        <taxon>Actinomycetes</taxon>
        <taxon>Micrococcales</taxon>
        <taxon>Microbacteriaceae</taxon>
        <taxon>Frondihabitans</taxon>
    </lineage>
</organism>